<name>A0A2T2P531_CORCC</name>
<keyword evidence="1" id="KW-0732">Signal</keyword>
<dbReference type="InterPro" id="IPR013530">
    <property type="entry name" value="PAD_C"/>
</dbReference>
<evidence type="ECO:0000313" key="3">
    <source>
        <dbReference type="EMBL" id="PSN72606.1"/>
    </source>
</evidence>
<dbReference type="GO" id="GO:0004668">
    <property type="term" value="F:protein-arginine deiminase activity"/>
    <property type="evidence" value="ECO:0007669"/>
    <property type="project" value="InterPro"/>
</dbReference>
<dbReference type="OrthoDB" id="5102063at2759"/>
<dbReference type="GO" id="GO:0005737">
    <property type="term" value="C:cytoplasm"/>
    <property type="evidence" value="ECO:0007669"/>
    <property type="project" value="InterPro"/>
</dbReference>
<dbReference type="PANTHER" id="PTHR10837">
    <property type="entry name" value="PEPTIDYLARGININE DEIMINASE"/>
    <property type="match status" value="1"/>
</dbReference>
<dbReference type="InterPro" id="IPR004303">
    <property type="entry name" value="PAD"/>
</dbReference>
<sequence>MRSPYLLLPCLALQAASLTPDIRADTNRDGTVDLRGSSDLGNKALWTPQRGAIFLPNIGDKDRRCATTDRNGSPLSNDELSSCHDASGHLLLAPEYVAPLQTVPLNVSDQATANIYATPRAAYERVRIFVLDDASNRNSTSSWRLVDREFSFNSSQLRSGIILGIDGRDLVKDSSVWDGSVTVQFDVVDGSDRGTDAVALKQAPVLTHHHLQTVETLVSTSGNSSEPIQENFIRQLDEARAGAGIENPLLLFNQSSDIWAQDFIEPGYVSMPGPNGPISLRVILRSAQSTRTGGRQVFEQLRGPGIGGFQPSSSTGSGFGHREINSFGNLETIPPYTSKSGVQYKAGRIIMGKHFERLPAKAMLDFLNGQQVQSPLILETGWLLIGHVDEFVQFLPFDNELGFTIGIADTRSGIKLLQSLQNSGHGGVQAISFEGSAEEPGLGMTIDEVLGNTTFGDVNAYAQRHIDANLEILLSEVPISREDVIHVPTLFRDSGFSIGFGSGDGLPPHTPPVMENERQLMAFYPASINGIVIGSRYLSPKPFGPVINGTDALAQSIEAAYARAGMSVGYVDDYESHHVSAGEIHCGSNTLRQTDMVWWG</sequence>
<dbReference type="EMBL" id="KZ678130">
    <property type="protein sequence ID" value="PSN72606.1"/>
    <property type="molecule type" value="Genomic_DNA"/>
</dbReference>
<feature type="signal peptide" evidence="1">
    <location>
        <begin position="1"/>
        <end position="24"/>
    </location>
</feature>
<dbReference type="STRING" id="1448308.A0A2T2P531"/>
<dbReference type="SUPFAM" id="SSF55909">
    <property type="entry name" value="Pentein"/>
    <property type="match status" value="1"/>
</dbReference>
<dbReference type="AlphaFoldDB" id="A0A2T2P531"/>
<protein>
    <recommendedName>
        <fullName evidence="2">Protein-arginine deiminase C-terminal domain-containing protein</fullName>
    </recommendedName>
</protein>
<feature type="chain" id="PRO_5015686338" description="Protein-arginine deiminase C-terminal domain-containing protein" evidence="1">
    <location>
        <begin position="25"/>
        <end position="600"/>
    </location>
</feature>
<accession>A0A2T2P531</accession>
<evidence type="ECO:0000259" key="2">
    <source>
        <dbReference type="Pfam" id="PF03068"/>
    </source>
</evidence>
<dbReference type="PANTHER" id="PTHR10837:SF8">
    <property type="entry name" value="PROTEIN-ARGININE DEIMINASE"/>
    <property type="match status" value="1"/>
</dbReference>
<evidence type="ECO:0000313" key="4">
    <source>
        <dbReference type="Proteomes" id="UP000240883"/>
    </source>
</evidence>
<dbReference type="GO" id="GO:0005509">
    <property type="term" value="F:calcium ion binding"/>
    <property type="evidence" value="ECO:0007669"/>
    <property type="project" value="InterPro"/>
</dbReference>
<dbReference type="InterPro" id="IPR036556">
    <property type="entry name" value="PAD_central_sf"/>
</dbReference>
<evidence type="ECO:0000256" key="1">
    <source>
        <dbReference type="SAM" id="SignalP"/>
    </source>
</evidence>
<dbReference type="Gene3D" id="3.75.10.10">
    <property type="entry name" value="L-arginine/glycine Amidinotransferase, Chain A"/>
    <property type="match status" value="1"/>
</dbReference>
<dbReference type="Pfam" id="PF03068">
    <property type="entry name" value="PAD"/>
    <property type="match status" value="1"/>
</dbReference>
<keyword evidence="4" id="KW-1185">Reference proteome</keyword>
<dbReference type="Proteomes" id="UP000240883">
    <property type="component" value="Unassembled WGS sequence"/>
</dbReference>
<dbReference type="SUPFAM" id="SSF110083">
    <property type="entry name" value="Peptidylarginine deiminase Pad4, middle domain"/>
    <property type="match status" value="1"/>
</dbReference>
<gene>
    <name evidence="3" type="ORF">BS50DRAFT_484233</name>
</gene>
<reference evidence="3 4" key="1">
    <citation type="journal article" date="2018" name="Front. Microbiol.">
        <title>Genome-Wide Analysis of Corynespora cassiicola Leaf Fall Disease Putative Effectors.</title>
        <authorList>
            <person name="Lopez D."/>
            <person name="Ribeiro S."/>
            <person name="Label P."/>
            <person name="Fumanal B."/>
            <person name="Venisse J.S."/>
            <person name="Kohler A."/>
            <person name="de Oliveira R.R."/>
            <person name="Labutti K."/>
            <person name="Lipzen A."/>
            <person name="Lail K."/>
            <person name="Bauer D."/>
            <person name="Ohm R.A."/>
            <person name="Barry K.W."/>
            <person name="Spatafora J."/>
            <person name="Grigoriev I.V."/>
            <person name="Martin F.M."/>
            <person name="Pujade-Renaud V."/>
        </authorList>
    </citation>
    <scope>NUCLEOTIDE SEQUENCE [LARGE SCALE GENOMIC DNA]</scope>
    <source>
        <strain evidence="3 4">Philippines</strain>
    </source>
</reference>
<organism evidence="3 4">
    <name type="scientific">Corynespora cassiicola Philippines</name>
    <dbReference type="NCBI Taxonomy" id="1448308"/>
    <lineage>
        <taxon>Eukaryota</taxon>
        <taxon>Fungi</taxon>
        <taxon>Dikarya</taxon>
        <taxon>Ascomycota</taxon>
        <taxon>Pezizomycotina</taxon>
        <taxon>Dothideomycetes</taxon>
        <taxon>Pleosporomycetidae</taxon>
        <taxon>Pleosporales</taxon>
        <taxon>Corynesporascaceae</taxon>
        <taxon>Corynespora</taxon>
    </lineage>
</organism>
<feature type="domain" description="Protein-arginine deiminase C-terminal" evidence="2">
    <location>
        <begin position="195"/>
        <end position="599"/>
    </location>
</feature>
<proteinExistence type="predicted"/>